<reference evidence="3" key="1">
    <citation type="submission" date="2020-07" db="EMBL/GenBank/DDBJ databases">
        <authorList>
            <person name="Ferguson B K."/>
        </authorList>
    </citation>
    <scope>NUCLEOTIDE SEQUENCE</scope>
    <source>
        <strain evidence="3">L06</strain>
    </source>
</reference>
<dbReference type="InterPro" id="IPR031961">
    <property type="entry name" value="DUF4780"/>
</dbReference>
<dbReference type="AlphaFoldDB" id="A0A6V7JIW8"/>
<evidence type="ECO:0000259" key="2">
    <source>
        <dbReference type="Pfam" id="PF16012"/>
    </source>
</evidence>
<feature type="region of interest" description="Disordered" evidence="1">
    <location>
        <begin position="140"/>
        <end position="162"/>
    </location>
</feature>
<dbReference type="Pfam" id="PF16012">
    <property type="entry name" value="DUF4780"/>
    <property type="match status" value="1"/>
</dbReference>
<proteinExistence type="predicted"/>
<evidence type="ECO:0000256" key="1">
    <source>
        <dbReference type="SAM" id="MobiDB-lite"/>
    </source>
</evidence>
<evidence type="ECO:0000313" key="3">
    <source>
        <dbReference type="EMBL" id="CAD1551472.1"/>
    </source>
</evidence>
<feature type="domain" description="DUF4780" evidence="2">
    <location>
        <begin position="12"/>
        <end position="71"/>
    </location>
</feature>
<gene>
    <name evidence="3" type="ORF">BBRV_LOCUS52794</name>
</gene>
<accession>A0A6V7JIW8</accession>
<sequence>MTAVLLAPDSGTVSILRLLKAQNPTLLTEKWRIWSKRTAGEYLHLVLGVDSQSKAALQALNMTPHYGLGRARIHETSGEGAKARPGKGTEESQSRGQSQMTLKPAAANPEGESGYRRPRGQRAATDLSKWRWMKRWRWKPPPEWWRGRQGRLPRRGLLRHPP</sequence>
<dbReference type="EMBL" id="CADCXW020000017">
    <property type="protein sequence ID" value="CAD1551472.1"/>
    <property type="molecule type" value="Genomic_DNA"/>
</dbReference>
<protein>
    <recommendedName>
        <fullName evidence="2">DUF4780 domain-containing protein</fullName>
    </recommendedName>
</protein>
<feature type="region of interest" description="Disordered" evidence="1">
    <location>
        <begin position="72"/>
        <end position="126"/>
    </location>
</feature>
<name>A0A6V7JIW8_9HYME</name>
<feature type="compositionally biased region" description="Basic residues" evidence="1">
    <location>
        <begin position="148"/>
        <end position="162"/>
    </location>
</feature>
<organism evidence="3">
    <name type="scientific">Bracon brevicornis</name>
    <dbReference type="NCBI Taxonomy" id="1563983"/>
    <lineage>
        <taxon>Eukaryota</taxon>
        <taxon>Metazoa</taxon>
        <taxon>Ecdysozoa</taxon>
        <taxon>Arthropoda</taxon>
        <taxon>Hexapoda</taxon>
        <taxon>Insecta</taxon>
        <taxon>Pterygota</taxon>
        <taxon>Neoptera</taxon>
        <taxon>Endopterygota</taxon>
        <taxon>Hymenoptera</taxon>
        <taxon>Apocrita</taxon>
        <taxon>Ichneumonoidea</taxon>
        <taxon>Braconidae</taxon>
        <taxon>Braconinae</taxon>
        <taxon>Bracon</taxon>
    </lineage>
</organism>